<keyword evidence="4" id="KW-0732">Signal</keyword>
<dbReference type="InterPro" id="IPR056562">
    <property type="entry name" value="LysM2_CERK1_LYK3_4_5"/>
</dbReference>
<dbReference type="AlphaFoldDB" id="A0A2Z6M1A7"/>
<protein>
    <recommendedName>
        <fullName evidence="12">LysM domain-containing protein</fullName>
    </recommendedName>
</protein>
<comment type="subcellular location">
    <subcellularLocation>
        <location evidence="1">Cell membrane</location>
        <topology evidence="1">Single-pass membrane protein</topology>
    </subcellularLocation>
</comment>
<gene>
    <name evidence="10" type="ORF">TSUD_379950</name>
</gene>
<evidence type="ECO:0000256" key="3">
    <source>
        <dbReference type="ARBA" id="ARBA00022692"/>
    </source>
</evidence>
<reference evidence="11" key="1">
    <citation type="journal article" date="2017" name="Front. Plant Sci.">
        <title>Climate Clever Clovers: New Paradigm to Reduce the Environmental Footprint of Ruminants by Breeding Low Methanogenic Forages Utilizing Haplotype Variation.</title>
        <authorList>
            <person name="Kaur P."/>
            <person name="Appels R."/>
            <person name="Bayer P.E."/>
            <person name="Keeble-Gagnere G."/>
            <person name="Wang J."/>
            <person name="Hirakawa H."/>
            <person name="Shirasawa K."/>
            <person name="Vercoe P."/>
            <person name="Stefanova K."/>
            <person name="Durmic Z."/>
            <person name="Nichols P."/>
            <person name="Revell C."/>
            <person name="Isobe S.N."/>
            <person name="Edwards D."/>
            <person name="Erskine W."/>
        </authorList>
    </citation>
    <scope>NUCLEOTIDE SEQUENCE [LARGE SCALE GENOMIC DNA]</scope>
    <source>
        <strain evidence="11">cv. Daliak</strain>
    </source>
</reference>
<dbReference type="Pfam" id="PF23472">
    <property type="entry name" value="LysM2_CERK1_LYK3_4_5"/>
    <property type="match status" value="1"/>
</dbReference>
<dbReference type="PANTHER" id="PTHR46204:SF30">
    <property type="entry name" value="CHITIN ELICITOR RECEPTOR KINASE 1"/>
    <property type="match status" value="1"/>
</dbReference>
<dbReference type="EMBL" id="DF973278">
    <property type="protein sequence ID" value="GAU23833.1"/>
    <property type="molecule type" value="Genomic_DNA"/>
</dbReference>
<evidence type="ECO:0000259" key="8">
    <source>
        <dbReference type="Pfam" id="PF23472"/>
    </source>
</evidence>
<dbReference type="Proteomes" id="UP000242715">
    <property type="component" value="Unassembled WGS sequence"/>
</dbReference>
<evidence type="ECO:0000313" key="10">
    <source>
        <dbReference type="EMBL" id="GAU23833.1"/>
    </source>
</evidence>
<evidence type="ECO:0000256" key="2">
    <source>
        <dbReference type="ARBA" id="ARBA00022475"/>
    </source>
</evidence>
<evidence type="ECO:0000259" key="9">
    <source>
        <dbReference type="Pfam" id="PF23577"/>
    </source>
</evidence>
<dbReference type="GO" id="GO:0005886">
    <property type="term" value="C:plasma membrane"/>
    <property type="evidence" value="ECO:0007669"/>
    <property type="project" value="UniProtKB-SubCell"/>
</dbReference>
<evidence type="ECO:0000256" key="1">
    <source>
        <dbReference type="ARBA" id="ARBA00004162"/>
    </source>
</evidence>
<dbReference type="InterPro" id="IPR044812">
    <property type="entry name" value="CERK1/LYK3-like"/>
</dbReference>
<keyword evidence="3" id="KW-0812">Transmembrane</keyword>
<evidence type="ECO:0000256" key="5">
    <source>
        <dbReference type="ARBA" id="ARBA00022989"/>
    </source>
</evidence>
<keyword evidence="6" id="KW-0472">Membrane</keyword>
<keyword evidence="2" id="KW-1003">Cell membrane</keyword>
<accession>A0A2Z6M1A7</accession>
<proteinExistence type="predicted"/>
<keyword evidence="7" id="KW-1015">Disulfide bond</keyword>
<evidence type="ECO:0000256" key="7">
    <source>
        <dbReference type="ARBA" id="ARBA00023157"/>
    </source>
</evidence>
<dbReference type="OrthoDB" id="1843677at2759"/>
<dbReference type="GO" id="GO:0019199">
    <property type="term" value="F:transmembrane receptor protein kinase activity"/>
    <property type="evidence" value="ECO:0007669"/>
    <property type="project" value="InterPro"/>
</dbReference>
<evidence type="ECO:0000256" key="4">
    <source>
        <dbReference type="ARBA" id="ARBA00022729"/>
    </source>
</evidence>
<dbReference type="GO" id="GO:0045087">
    <property type="term" value="P:innate immune response"/>
    <property type="evidence" value="ECO:0007669"/>
    <property type="project" value="InterPro"/>
</dbReference>
<dbReference type="Pfam" id="PF23577">
    <property type="entry name" value="LysM_RLK"/>
    <property type="match status" value="1"/>
</dbReference>
<evidence type="ECO:0000313" key="11">
    <source>
        <dbReference type="Proteomes" id="UP000242715"/>
    </source>
</evidence>
<feature type="domain" description="LYK3/RLK10-like LysM" evidence="9">
    <location>
        <begin position="141"/>
        <end position="185"/>
    </location>
</feature>
<organism evidence="10 11">
    <name type="scientific">Trifolium subterraneum</name>
    <name type="common">Subterranean clover</name>
    <dbReference type="NCBI Taxonomy" id="3900"/>
    <lineage>
        <taxon>Eukaryota</taxon>
        <taxon>Viridiplantae</taxon>
        <taxon>Streptophyta</taxon>
        <taxon>Embryophyta</taxon>
        <taxon>Tracheophyta</taxon>
        <taxon>Spermatophyta</taxon>
        <taxon>Magnoliopsida</taxon>
        <taxon>eudicotyledons</taxon>
        <taxon>Gunneridae</taxon>
        <taxon>Pentapetalae</taxon>
        <taxon>rosids</taxon>
        <taxon>fabids</taxon>
        <taxon>Fabales</taxon>
        <taxon>Fabaceae</taxon>
        <taxon>Papilionoideae</taxon>
        <taxon>50 kb inversion clade</taxon>
        <taxon>NPAAA clade</taxon>
        <taxon>Hologalegina</taxon>
        <taxon>IRL clade</taxon>
        <taxon>Trifolieae</taxon>
        <taxon>Trifolium</taxon>
    </lineage>
</organism>
<name>A0A2Z6M1A7_TRISU</name>
<keyword evidence="11" id="KW-1185">Reference proteome</keyword>
<feature type="domain" description="LYK3/4/5 second LysM" evidence="8">
    <location>
        <begin position="74"/>
        <end position="122"/>
    </location>
</feature>
<dbReference type="InterPro" id="IPR057097">
    <property type="entry name" value="LysM_RLK3/10"/>
</dbReference>
<keyword evidence="5" id="KW-1133">Transmembrane helix</keyword>
<evidence type="ECO:0000256" key="6">
    <source>
        <dbReference type="ARBA" id="ARBA00023136"/>
    </source>
</evidence>
<evidence type="ECO:0008006" key="12">
    <source>
        <dbReference type="Google" id="ProtNLM"/>
    </source>
</evidence>
<dbReference type="PANTHER" id="PTHR46204">
    <property type="entry name" value="CHITIN ELICITOR RECEPTOR KINASE 1-RELATED"/>
    <property type="match status" value="1"/>
</dbReference>
<sequence>MRTEGSCSSSCLALASYYIQEGTNLTYINNLFNQQSSEIQKYNPNLKNIDVILTHTRINVPFTCECLNGLFLGHTFSYTANHGDTYSSIANLIYSNLTTEDWVTRVNSYRPTDIPDSAKINVTVNCSCGDKHVSKDFGLFLTYPIRKGQNLKSIAAENGGVPAAVLQRYNPSSDFSAGHGLVFVPARG</sequence>